<comment type="catalytic activity">
    <reaction evidence="8">
        <text>ATP + H2O + polyamine-[polyamine-binding protein]Side 1 = ADP + phosphate + polyamineSide 2 + [polyamine-binding protein]Side 1.</text>
        <dbReference type="EC" id="7.6.2.11"/>
    </reaction>
</comment>
<dbReference type="OrthoDB" id="9802264at2"/>
<dbReference type="GO" id="GO:0015417">
    <property type="term" value="F:ABC-type polyamine transporter activity"/>
    <property type="evidence" value="ECO:0007669"/>
    <property type="project" value="UniProtKB-EC"/>
</dbReference>
<dbReference type="PANTHER" id="PTHR42781">
    <property type="entry name" value="SPERMIDINE/PUTRESCINE IMPORT ATP-BINDING PROTEIN POTA"/>
    <property type="match status" value="1"/>
</dbReference>
<dbReference type="GO" id="GO:0015847">
    <property type="term" value="P:putrescine transport"/>
    <property type="evidence" value="ECO:0007669"/>
    <property type="project" value="UniProtKB-ARBA"/>
</dbReference>
<evidence type="ECO:0000256" key="7">
    <source>
        <dbReference type="ARBA" id="ARBA00023136"/>
    </source>
</evidence>
<dbReference type="GO" id="GO:0043190">
    <property type="term" value="C:ATP-binding cassette (ABC) transporter complex"/>
    <property type="evidence" value="ECO:0007669"/>
    <property type="project" value="InterPro"/>
</dbReference>
<dbReference type="InterPro" id="IPR013611">
    <property type="entry name" value="Transp-assoc_OB_typ2"/>
</dbReference>
<comment type="subunit">
    <text evidence="8">The complex is composed of two ATP-binding proteins (PotA), two transmembrane proteins (PotB and PotC) and a solute-binding protein (PotD).</text>
</comment>
<dbReference type="PROSITE" id="PS50893">
    <property type="entry name" value="ABC_TRANSPORTER_2"/>
    <property type="match status" value="1"/>
</dbReference>
<dbReference type="InterPro" id="IPR050093">
    <property type="entry name" value="ABC_SmlMolc_Importer"/>
</dbReference>
<dbReference type="SUPFAM" id="SSF52540">
    <property type="entry name" value="P-loop containing nucleoside triphosphate hydrolases"/>
    <property type="match status" value="1"/>
</dbReference>
<dbReference type="InterPro" id="IPR003593">
    <property type="entry name" value="AAA+_ATPase"/>
</dbReference>
<dbReference type="EC" id="7.6.2.11" evidence="8"/>
<evidence type="ECO:0000256" key="4">
    <source>
        <dbReference type="ARBA" id="ARBA00022741"/>
    </source>
</evidence>
<dbReference type="Pfam" id="PF08402">
    <property type="entry name" value="TOBE_2"/>
    <property type="match status" value="1"/>
</dbReference>
<accession>A0A921NSF9</accession>
<dbReference type="SMART" id="SM00382">
    <property type="entry name" value="AAA"/>
    <property type="match status" value="1"/>
</dbReference>
<keyword evidence="1 8" id="KW-0813">Transport</keyword>
<keyword evidence="4 8" id="KW-0547">Nucleotide-binding</keyword>
<dbReference type="PROSITE" id="PS00211">
    <property type="entry name" value="ABC_TRANSPORTER_1"/>
    <property type="match status" value="1"/>
</dbReference>
<keyword evidence="2 8" id="KW-1003">Cell membrane</keyword>
<protein>
    <recommendedName>
        <fullName evidence="8">Spermidine/putrescine import ATP-binding protein PotA</fullName>
        <ecNumber evidence="8">7.6.2.11</ecNumber>
    </recommendedName>
</protein>
<dbReference type="FunFam" id="3.40.50.300:FF:000133">
    <property type="entry name" value="Spermidine/putrescine import ATP-binding protein PotA"/>
    <property type="match status" value="1"/>
</dbReference>
<dbReference type="PANTHER" id="PTHR42781:SF5">
    <property type="entry name" value="PUTRESCINE TRANSPORT ATP-BINDING PROTEIN POTG"/>
    <property type="match status" value="1"/>
</dbReference>
<evidence type="ECO:0000256" key="3">
    <source>
        <dbReference type="ARBA" id="ARBA00022519"/>
    </source>
</evidence>
<name>A0A921NSF9_9GAMM</name>
<reference evidence="10" key="1">
    <citation type="submission" date="2017-10" db="EMBL/GenBank/DDBJ databases">
        <title>Whole genome sequencing of members of genus Pseudoxanthomonas.</title>
        <authorList>
            <person name="Kumar S."/>
            <person name="Bansal K."/>
            <person name="Kaur A."/>
            <person name="Patil P."/>
            <person name="Sharma S."/>
            <person name="Patil P.B."/>
        </authorList>
    </citation>
    <scope>NUCLEOTIDE SEQUENCE</scope>
    <source>
        <strain evidence="10">DSM 22914</strain>
    </source>
</reference>
<dbReference type="AlphaFoldDB" id="A0A921NSF9"/>
<dbReference type="InterPro" id="IPR027417">
    <property type="entry name" value="P-loop_NTPase"/>
</dbReference>
<keyword evidence="11" id="KW-1185">Reference proteome</keyword>
<evidence type="ECO:0000259" key="9">
    <source>
        <dbReference type="PROSITE" id="PS50893"/>
    </source>
</evidence>
<gene>
    <name evidence="10" type="primary">potG</name>
    <name evidence="8" type="synonym">potA</name>
    <name evidence="10" type="ORF">CR938_09285</name>
</gene>
<dbReference type="GO" id="GO:0005524">
    <property type="term" value="F:ATP binding"/>
    <property type="evidence" value="ECO:0007669"/>
    <property type="project" value="UniProtKB-KW"/>
</dbReference>
<comment type="similarity">
    <text evidence="8">Belongs to the ABC transporter superfamily. Spermidine/putrescine importer (TC 3.A.1.11.1) family.</text>
</comment>
<proteinExistence type="inferred from homology"/>
<feature type="domain" description="ABC transporter" evidence="9">
    <location>
        <begin position="21"/>
        <end position="251"/>
    </location>
</feature>
<dbReference type="RefSeq" id="WP_162124744.1">
    <property type="nucleotide sequence ID" value="NZ_PDWK01000043.1"/>
</dbReference>
<sequence>MAASNERANPPPAGDGNDRYLRIEGLRKEFDGFVAVDDVTLDIRRGEIFALLGGSGSGKSTLLRCLAGFERPTRGRIILDGELMNDLPPYERPINMMFQSYALFPHMTVEQNIAFGLKQDGLSRDAIRKRVGEMLELVQLGKLAKRKPHQLSGGQQQRVALARSLAKGPKLLLLDEPMGALDKKLRSHMQLELVNIIESSGVTCVMVTHDQEEAMTMATRIALMDQGWIQQVGKPDEIYEQPANRFAAEFIGSVNLIDAVIDEDEPDYVTLRTGAFEAPIYVGHGITGFTGQEVSFALRPEKLGIGKAEPEQPYNKARGVIEDIAYFGSHSVYHVRLPSGFKLMANFTNQQRWASEALTWGDEVWLWWRDNDGVVLTS</sequence>
<dbReference type="InterPro" id="IPR017871">
    <property type="entry name" value="ABC_transporter-like_CS"/>
</dbReference>
<dbReference type="Pfam" id="PF00005">
    <property type="entry name" value="ABC_tran"/>
    <property type="match status" value="1"/>
</dbReference>
<keyword evidence="6 8" id="KW-1278">Translocase</keyword>
<evidence type="ECO:0000256" key="6">
    <source>
        <dbReference type="ARBA" id="ARBA00022967"/>
    </source>
</evidence>
<dbReference type="Gene3D" id="3.40.50.300">
    <property type="entry name" value="P-loop containing nucleotide triphosphate hydrolases"/>
    <property type="match status" value="1"/>
</dbReference>
<keyword evidence="3" id="KW-0997">Cell inner membrane</keyword>
<dbReference type="InterPro" id="IPR003439">
    <property type="entry name" value="ABC_transporter-like_ATP-bd"/>
</dbReference>
<keyword evidence="5 8" id="KW-0067">ATP-binding</keyword>
<dbReference type="SUPFAM" id="SSF50331">
    <property type="entry name" value="MOP-like"/>
    <property type="match status" value="1"/>
</dbReference>
<dbReference type="GO" id="GO:0016887">
    <property type="term" value="F:ATP hydrolysis activity"/>
    <property type="evidence" value="ECO:0007669"/>
    <property type="project" value="InterPro"/>
</dbReference>
<organism evidence="10 11">
    <name type="scientific">Pseudoxanthomonas taiwanensis</name>
    <dbReference type="NCBI Taxonomy" id="176598"/>
    <lineage>
        <taxon>Bacteria</taxon>
        <taxon>Pseudomonadati</taxon>
        <taxon>Pseudomonadota</taxon>
        <taxon>Gammaproteobacteria</taxon>
        <taxon>Lysobacterales</taxon>
        <taxon>Lysobacteraceae</taxon>
        <taxon>Pseudoxanthomonas</taxon>
    </lineage>
</organism>
<evidence type="ECO:0000256" key="1">
    <source>
        <dbReference type="ARBA" id="ARBA00022448"/>
    </source>
</evidence>
<comment type="function">
    <text evidence="8">Part of the ABC transporter complex PotABCD involved in spermidine/putrescine import. Responsible for energy coupling to the transport system.</text>
</comment>
<evidence type="ECO:0000256" key="5">
    <source>
        <dbReference type="ARBA" id="ARBA00022840"/>
    </source>
</evidence>
<dbReference type="NCBIfam" id="TIGR01187">
    <property type="entry name" value="potA"/>
    <property type="match status" value="1"/>
</dbReference>
<dbReference type="EMBL" id="PDWK01000043">
    <property type="protein sequence ID" value="KAF1688594.1"/>
    <property type="molecule type" value="Genomic_DNA"/>
</dbReference>
<keyword evidence="7 8" id="KW-0472">Membrane</keyword>
<dbReference type="InterPro" id="IPR005893">
    <property type="entry name" value="PotA-like"/>
</dbReference>
<dbReference type="Gene3D" id="2.40.50.100">
    <property type="match status" value="1"/>
</dbReference>
<dbReference type="InterPro" id="IPR008995">
    <property type="entry name" value="Mo/tungstate-bd_C_term_dom"/>
</dbReference>
<comment type="caution">
    <text evidence="10">The sequence shown here is derived from an EMBL/GenBank/DDBJ whole genome shotgun (WGS) entry which is preliminary data.</text>
</comment>
<evidence type="ECO:0000313" key="11">
    <source>
        <dbReference type="Proteomes" id="UP000717981"/>
    </source>
</evidence>
<evidence type="ECO:0000313" key="10">
    <source>
        <dbReference type="EMBL" id="KAF1688594.1"/>
    </source>
</evidence>
<dbReference type="Proteomes" id="UP000717981">
    <property type="component" value="Unassembled WGS sequence"/>
</dbReference>
<evidence type="ECO:0000256" key="8">
    <source>
        <dbReference type="RuleBase" id="RU364083"/>
    </source>
</evidence>
<evidence type="ECO:0000256" key="2">
    <source>
        <dbReference type="ARBA" id="ARBA00022475"/>
    </source>
</evidence>